<comment type="caution">
    <text evidence="1">The sequence shown here is derived from an EMBL/GenBank/DDBJ whole genome shotgun (WGS) entry which is preliminary data.</text>
</comment>
<proteinExistence type="predicted"/>
<feature type="non-terminal residue" evidence="1">
    <location>
        <position position="1"/>
    </location>
</feature>
<protein>
    <recommendedName>
        <fullName evidence="3">Transposase</fullName>
    </recommendedName>
</protein>
<evidence type="ECO:0000313" key="1">
    <source>
        <dbReference type="EMBL" id="MCC5603011.1"/>
    </source>
</evidence>
<evidence type="ECO:0008006" key="3">
    <source>
        <dbReference type="Google" id="ProtNLM"/>
    </source>
</evidence>
<accession>A0ABS8IGI4</accession>
<reference evidence="1 2" key="1">
    <citation type="journal article" date="2021" name="Microorganisms">
        <title>Genome Evolution of Filamentous Cyanobacterium Nostoc Species: From Facultative Symbiosis to Free Living.</title>
        <authorList>
            <person name="Huo D."/>
            <person name="Li H."/>
            <person name="Cai F."/>
            <person name="Guo X."/>
            <person name="Qiao Z."/>
            <person name="Wang W."/>
            <person name="Yu G."/>
            <person name="Li R."/>
        </authorList>
    </citation>
    <scope>NUCLEOTIDE SEQUENCE [LARGE SCALE GENOMIC DNA]</scope>
    <source>
        <strain evidence="1 2">CHAB 5714</strain>
    </source>
</reference>
<name>A0ABS8IGI4_9NOSO</name>
<sequence>EGIWKVTLAEMFSLLLLVVRPVKAKNVIDARIPAIYGWGVSNSYRILEGSVFDLVMNRVYRHNSSGFMVLQQISS</sequence>
<dbReference type="RefSeq" id="WP_229488539.1">
    <property type="nucleotide sequence ID" value="NZ_JAIVFQ010000064.1"/>
</dbReference>
<keyword evidence="2" id="KW-1185">Reference proteome</keyword>
<dbReference type="EMBL" id="JAIVFQ010000064">
    <property type="protein sequence ID" value="MCC5603011.1"/>
    <property type="molecule type" value="Genomic_DNA"/>
</dbReference>
<evidence type="ECO:0000313" key="2">
    <source>
        <dbReference type="Proteomes" id="UP001199525"/>
    </source>
</evidence>
<organism evidence="1 2">
    <name type="scientific">Nostoc favosum CHAB5714</name>
    <dbReference type="NCBI Taxonomy" id="2780399"/>
    <lineage>
        <taxon>Bacteria</taxon>
        <taxon>Bacillati</taxon>
        <taxon>Cyanobacteriota</taxon>
        <taxon>Cyanophyceae</taxon>
        <taxon>Nostocales</taxon>
        <taxon>Nostocaceae</taxon>
        <taxon>Nostoc</taxon>
        <taxon>Nostoc favosum</taxon>
    </lineage>
</organism>
<dbReference type="Proteomes" id="UP001199525">
    <property type="component" value="Unassembled WGS sequence"/>
</dbReference>
<gene>
    <name evidence="1" type="ORF">LC586_28415</name>
</gene>